<feature type="compositionally biased region" description="Basic residues" evidence="1">
    <location>
        <begin position="44"/>
        <end position="54"/>
    </location>
</feature>
<evidence type="ECO:0000313" key="2">
    <source>
        <dbReference type="EMBL" id="EDK46079.1"/>
    </source>
</evidence>
<organism evidence="2 3">
    <name type="scientific">Lodderomyces elongisporus (strain ATCC 11503 / CBS 2605 / JCM 1781 / NBRC 1676 / NRRL YB-4239)</name>
    <name type="common">Yeast</name>
    <name type="synonym">Saccharomyces elongisporus</name>
    <dbReference type="NCBI Taxonomy" id="379508"/>
    <lineage>
        <taxon>Eukaryota</taxon>
        <taxon>Fungi</taxon>
        <taxon>Dikarya</taxon>
        <taxon>Ascomycota</taxon>
        <taxon>Saccharomycotina</taxon>
        <taxon>Pichiomycetes</taxon>
        <taxon>Debaryomycetaceae</taxon>
        <taxon>Candida/Lodderomyces clade</taxon>
        <taxon>Lodderomyces</taxon>
    </lineage>
</organism>
<dbReference type="AlphaFoldDB" id="A5E3S0"/>
<dbReference type="Proteomes" id="UP000001996">
    <property type="component" value="Unassembled WGS sequence"/>
</dbReference>
<dbReference type="VEuPathDB" id="FungiDB:LELG_04258"/>
<sequence>MPLLWHHKLLMYHHVKVPNYHQLCIKSHTSHRSKHLHLHLHYPHNHNHHHHQHQQRQQQPWQYSHQKLKYHSISGTPQPPQLATKNIHKRVKSSTSSPEKSPILPSIAQITNGTHNFGSGNGSSSSSSTNSTTSSNSTNSLGAHSFSRPNSANLTNLTPLASIPKLSSGVSGFGGLHILDKKSGGEDNDSKIKLPGINSLKKNDEEKVSILKLIT</sequence>
<keyword evidence="3" id="KW-1185">Reference proteome</keyword>
<proteinExistence type="predicted"/>
<reference evidence="2 3" key="1">
    <citation type="journal article" date="2009" name="Nature">
        <title>Evolution of pathogenicity and sexual reproduction in eight Candida genomes.</title>
        <authorList>
            <person name="Butler G."/>
            <person name="Rasmussen M.D."/>
            <person name="Lin M.F."/>
            <person name="Santos M.A."/>
            <person name="Sakthikumar S."/>
            <person name="Munro C.A."/>
            <person name="Rheinbay E."/>
            <person name="Grabherr M."/>
            <person name="Forche A."/>
            <person name="Reedy J.L."/>
            <person name="Agrafioti I."/>
            <person name="Arnaud M.B."/>
            <person name="Bates S."/>
            <person name="Brown A.J."/>
            <person name="Brunke S."/>
            <person name="Costanzo M.C."/>
            <person name="Fitzpatrick D.A."/>
            <person name="de Groot P.W."/>
            <person name="Harris D."/>
            <person name="Hoyer L.L."/>
            <person name="Hube B."/>
            <person name="Klis F.M."/>
            <person name="Kodira C."/>
            <person name="Lennard N."/>
            <person name="Logue M.E."/>
            <person name="Martin R."/>
            <person name="Neiman A.M."/>
            <person name="Nikolaou E."/>
            <person name="Quail M.A."/>
            <person name="Quinn J."/>
            <person name="Santos M.C."/>
            <person name="Schmitzberger F.F."/>
            <person name="Sherlock G."/>
            <person name="Shah P."/>
            <person name="Silverstein K.A."/>
            <person name="Skrzypek M.S."/>
            <person name="Soll D."/>
            <person name="Staggs R."/>
            <person name="Stansfield I."/>
            <person name="Stumpf M.P."/>
            <person name="Sudbery P.E."/>
            <person name="Srikantha T."/>
            <person name="Zeng Q."/>
            <person name="Berman J."/>
            <person name="Berriman M."/>
            <person name="Heitman J."/>
            <person name="Gow N.A."/>
            <person name="Lorenz M.C."/>
            <person name="Birren B.W."/>
            <person name="Kellis M."/>
            <person name="Cuomo C.A."/>
        </authorList>
    </citation>
    <scope>NUCLEOTIDE SEQUENCE [LARGE SCALE GENOMIC DNA]</scope>
    <source>
        <strain evidence="3">ATCC 11503 / BCRC 21390 / CBS 2605 / JCM 1781 / NBRC 1676 / NRRL YB-4239</strain>
    </source>
</reference>
<accession>A5E3S0</accession>
<feature type="region of interest" description="Disordered" evidence="1">
    <location>
        <begin position="44"/>
        <end position="147"/>
    </location>
</feature>
<gene>
    <name evidence="2" type="ORF">LELG_04258</name>
</gene>
<dbReference type="GeneID" id="5231575"/>
<dbReference type="KEGG" id="lel:PVL30_003986"/>
<dbReference type="HOGENOM" id="CLU_1283451_0_0_1"/>
<evidence type="ECO:0000313" key="3">
    <source>
        <dbReference type="Proteomes" id="UP000001996"/>
    </source>
</evidence>
<name>A5E3S0_LODEL</name>
<dbReference type="EMBL" id="CH981529">
    <property type="protein sequence ID" value="EDK46079.1"/>
    <property type="molecule type" value="Genomic_DNA"/>
</dbReference>
<evidence type="ECO:0000256" key="1">
    <source>
        <dbReference type="SAM" id="MobiDB-lite"/>
    </source>
</evidence>
<dbReference type="InParanoid" id="A5E3S0"/>
<protein>
    <submittedName>
        <fullName evidence="2">Uncharacterized protein</fullName>
    </submittedName>
</protein>
<feature type="compositionally biased region" description="Polar residues" evidence="1">
    <location>
        <begin position="73"/>
        <end position="84"/>
    </location>
</feature>
<feature type="compositionally biased region" description="Low complexity" evidence="1">
    <location>
        <begin position="111"/>
        <end position="140"/>
    </location>
</feature>
<feature type="compositionally biased region" description="Low complexity" evidence="1">
    <location>
        <begin position="55"/>
        <end position="65"/>
    </location>
</feature>